<name>A0A8S9J8V5_BRACR</name>
<comment type="caution">
    <text evidence="1">The sequence shown here is derived from an EMBL/GenBank/DDBJ whole genome shotgun (WGS) entry which is preliminary data.</text>
</comment>
<evidence type="ECO:0000313" key="2">
    <source>
        <dbReference type="Proteomes" id="UP000712281"/>
    </source>
</evidence>
<dbReference type="AlphaFoldDB" id="A0A8S9J8V5"/>
<sequence length="268" mass="29752">MLLTITGKNSPPCSCSFSPSSHVRLSGFIDAHFSSGSSFHQILPLKVWIVFSSVYVLWAWKIVSGLKLGLWFFGGWLPFSLPQVVSLLPILHLEEVFYACDLRNFAGEELCSKPCAENLAVHSGMTSGLVELAVGIILELVPGPGISGSLSLFGVDSVIMLALEIFSLVVDIPVVARVFPSRGRLLRVVLLGEDFHLFFHHDEVCCLVKSVLDCSRFFKGYPLPEFRPVPESFPQSVDCHFVADSSDSCHYQLEPVHEFAEWFVFSLR</sequence>
<organism evidence="1 2">
    <name type="scientific">Brassica cretica</name>
    <name type="common">Mustard</name>
    <dbReference type="NCBI Taxonomy" id="69181"/>
    <lineage>
        <taxon>Eukaryota</taxon>
        <taxon>Viridiplantae</taxon>
        <taxon>Streptophyta</taxon>
        <taxon>Embryophyta</taxon>
        <taxon>Tracheophyta</taxon>
        <taxon>Spermatophyta</taxon>
        <taxon>Magnoliopsida</taxon>
        <taxon>eudicotyledons</taxon>
        <taxon>Gunneridae</taxon>
        <taxon>Pentapetalae</taxon>
        <taxon>rosids</taxon>
        <taxon>malvids</taxon>
        <taxon>Brassicales</taxon>
        <taxon>Brassicaceae</taxon>
        <taxon>Brassiceae</taxon>
        <taxon>Brassica</taxon>
    </lineage>
</organism>
<reference evidence="1" key="1">
    <citation type="submission" date="2019-12" db="EMBL/GenBank/DDBJ databases">
        <title>Genome sequencing and annotation of Brassica cretica.</title>
        <authorList>
            <person name="Studholme D.J."/>
            <person name="Sarris P.F."/>
        </authorList>
    </citation>
    <scope>NUCLEOTIDE SEQUENCE</scope>
    <source>
        <strain evidence="1">PFS-001/15</strain>
        <tissue evidence="1">Leaf</tissue>
    </source>
</reference>
<evidence type="ECO:0000313" key="1">
    <source>
        <dbReference type="EMBL" id="KAF2578504.1"/>
    </source>
</evidence>
<gene>
    <name evidence="1" type="ORF">F2Q68_00004034</name>
</gene>
<proteinExistence type="predicted"/>
<dbReference type="Proteomes" id="UP000712281">
    <property type="component" value="Unassembled WGS sequence"/>
</dbReference>
<protein>
    <submittedName>
        <fullName evidence="1">Uncharacterized protein</fullName>
    </submittedName>
</protein>
<accession>A0A8S9J8V5</accession>
<dbReference type="EMBL" id="QGKW02001660">
    <property type="protein sequence ID" value="KAF2578504.1"/>
    <property type="molecule type" value="Genomic_DNA"/>
</dbReference>